<reference evidence="8" key="1">
    <citation type="journal article" date="2019" name="Int. J. Syst. Evol. Microbiol.">
        <title>The Global Catalogue of Microorganisms (GCM) 10K type strain sequencing project: providing services to taxonomists for standard genome sequencing and annotation.</title>
        <authorList>
            <consortium name="The Broad Institute Genomics Platform"/>
            <consortium name="The Broad Institute Genome Sequencing Center for Infectious Disease"/>
            <person name="Wu L."/>
            <person name="Ma J."/>
        </authorList>
    </citation>
    <scope>NUCLEOTIDE SEQUENCE [LARGE SCALE GENOMIC DNA]</scope>
    <source>
        <strain evidence="8">JCM 14900</strain>
    </source>
</reference>
<dbReference type="PANTHER" id="PTHR46056:SF12">
    <property type="entry name" value="LONG-CHAIN-ALCOHOL OXIDASE"/>
    <property type="match status" value="1"/>
</dbReference>
<keyword evidence="8" id="KW-1185">Reference proteome</keyword>
<evidence type="ECO:0000259" key="6">
    <source>
        <dbReference type="Pfam" id="PF05199"/>
    </source>
</evidence>
<accession>A0ABN2PTR0</accession>
<keyword evidence="3" id="KW-0274">FAD</keyword>
<proteinExistence type="inferred from homology"/>
<evidence type="ECO:0000313" key="7">
    <source>
        <dbReference type="EMBL" id="GAA1930972.1"/>
    </source>
</evidence>
<evidence type="ECO:0000259" key="5">
    <source>
        <dbReference type="Pfam" id="PF00732"/>
    </source>
</evidence>
<evidence type="ECO:0000313" key="8">
    <source>
        <dbReference type="Proteomes" id="UP001501343"/>
    </source>
</evidence>
<evidence type="ECO:0000256" key="2">
    <source>
        <dbReference type="ARBA" id="ARBA00022630"/>
    </source>
</evidence>
<keyword evidence="2" id="KW-0285">Flavoprotein</keyword>
<dbReference type="Gene3D" id="3.50.50.60">
    <property type="entry name" value="FAD/NAD(P)-binding domain"/>
    <property type="match status" value="2"/>
</dbReference>
<comment type="caution">
    <text evidence="7">The sequence shown here is derived from an EMBL/GenBank/DDBJ whole genome shotgun (WGS) entry which is preliminary data.</text>
</comment>
<name>A0ABN2PTR0_9MICO</name>
<dbReference type="PANTHER" id="PTHR46056">
    <property type="entry name" value="LONG-CHAIN-ALCOHOL OXIDASE"/>
    <property type="match status" value="1"/>
</dbReference>
<dbReference type="Proteomes" id="UP001501343">
    <property type="component" value="Unassembled WGS sequence"/>
</dbReference>
<dbReference type="Pfam" id="PF05199">
    <property type="entry name" value="GMC_oxred_C"/>
    <property type="match status" value="1"/>
</dbReference>
<evidence type="ECO:0000256" key="3">
    <source>
        <dbReference type="ARBA" id="ARBA00022827"/>
    </source>
</evidence>
<dbReference type="SUPFAM" id="SSF54373">
    <property type="entry name" value="FAD-linked reductases, C-terminal domain"/>
    <property type="match status" value="1"/>
</dbReference>
<evidence type="ECO:0000256" key="1">
    <source>
        <dbReference type="ARBA" id="ARBA00010790"/>
    </source>
</evidence>
<organism evidence="7 8">
    <name type="scientific">Microbacterium aoyamense</name>
    <dbReference type="NCBI Taxonomy" id="344166"/>
    <lineage>
        <taxon>Bacteria</taxon>
        <taxon>Bacillati</taxon>
        <taxon>Actinomycetota</taxon>
        <taxon>Actinomycetes</taxon>
        <taxon>Micrococcales</taxon>
        <taxon>Microbacteriaceae</taxon>
        <taxon>Microbacterium</taxon>
    </lineage>
</organism>
<feature type="domain" description="Glucose-methanol-choline oxidoreductase C-terminal" evidence="6">
    <location>
        <begin position="432"/>
        <end position="552"/>
    </location>
</feature>
<feature type="domain" description="Glucose-methanol-choline oxidoreductase N-terminal" evidence="5">
    <location>
        <begin position="147"/>
        <end position="331"/>
    </location>
</feature>
<evidence type="ECO:0000256" key="4">
    <source>
        <dbReference type="ARBA" id="ARBA00023002"/>
    </source>
</evidence>
<dbReference type="InterPro" id="IPR036188">
    <property type="entry name" value="FAD/NAD-bd_sf"/>
</dbReference>
<dbReference type="InterPro" id="IPR000172">
    <property type="entry name" value="GMC_OxRdtase_N"/>
</dbReference>
<sequence>MAKKYDAIIVGMGASGGVLARELTRAGMKVLGLDKGHELEFDDTWKKFDELGWSSRAQHSPRMTTDPITWRDNDADEAVIAPWAVGPMLNPFCIPPSLGPGGGSWHYAAWHFRQAAEDFTMRSTITERFGKDALPEGSNIQDWPFGYKELEPYYERIEYEIGVSGKAGNINGAIDPRGNVFETPRRSEFAYPALRPGALYGKFKEGAESLGLHAYQTPTAIISRDTGERKACTYCGFCRDFLCHVGAKSSTHVQLIPDALRTGNLDMQLGVRVQKVNIGADGRAKGVSWITPEDGGEHEAEAPLVILAAYVLENVRLLLASGINDNGQTGKYYYMHNYDWSATLMEEDSLLYAGPAAAGGALDDYNAVNYDWSGTGIAWGGPFVLFNGDIQPTEGAGMQPGDEMRYGPQFKKWLTDGYRRMVGMVSIGVQFPMEQNYLDLDPTRKDPWGEPALRITHSWTKHELTYSSWIQPKLGEVLTAMGGTVAPWSLSMKPLHITTHDHGGHILGDDPARSVVDANLQSHQVPGLYALGGGSFPTVGGYNPTATIQALAFRLAEHLTSAQTGWSLWEDSSGRAA</sequence>
<dbReference type="InterPro" id="IPR007867">
    <property type="entry name" value="GMC_OxRtase_C"/>
</dbReference>
<protein>
    <submittedName>
        <fullName evidence="7">GMC family oxidoreductase</fullName>
    </submittedName>
</protein>
<dbReference type="Pfam" id="PF00732">
    <property type="entry name" value="GMC_oxred_N"/>
    <property type="match status" value="1"/>
</dbReference>
<gene>
    <name evidence="7" type="ORF">GCM10009775_23910</name>
</gene>
<dbReference type="SUPFAM" id="SSF51905">
    <property type="entry name" value="FAD/NAD(P)-binding domain"/>
    <property type="match status" value="1"/>
</dbReference>
<dbReference type="RefSeq" id="WP_248148068.1">
    <property type="nucleotide sequence ID" value="NZ_BAAAOF010000004.1"/>
</dbReference>
<dbReference type="EMBL" id="BAAAOF010000004">
    <property type="protein sequence ID" value="GAA1930972.1"/>
    <property type="molecule type" value="Genomic_DNA"/>
</dbReference>
<comment type="similarity">
    <text evidence="1">Belongs to the GMC oxidoreductase family.</text>
</comment>
<keyword evidence="4" id="KW-0560">Oxidoreductase</keyword>